<feature type="transmembrane region" description="Helical" evidence="9">
    <location>
        <begin position="317"/>
        <end position="338"/>
    </location>
</feature>
<reference evidence="11" key="1">
    <citation type="submission" date="2025-08" db="UniProtKB">
        <authorList>
            <consortium name="Ensembl"/>
        </authorList>
    </citation>
    <scope>IDENTIFICATION</scope>
</reference>
<protein>
    <submittedName>
        <fullName evidence="11">Solute carrier family 37 member 1</fullName>
    </submittedName>
</protein>
<dbReference type="STRING" id="61819.ENSACIP00000004702"/>
<dbReference type="Gene3D" id="1.20.1250.20">
    <property type="entry name" value="MFS general substrate transporter like domains"/>
    <property type="match status" value="2"/>
</dbReference>
<dbReference type="AlphaFoldDB" id="A0A3Q0R3E5"/>
<keyword evidence="6 9" id="KW-1133">Transmembrane helix</keyword>
<evidence type="ECO:0000256" key="6">
    <source>
        <dbReference type="ARBA" id="ARBA00022989"/>
    </source>
</evidence>
<comment type="catalytic activity">
    <reaction evidence="8">
        <text>D-glucose 6-phosphate(in) + phosphate(out) = D-glucose 6-phosphate(out) + phosphate(in)</text>
        <dbReference type="Rhea" id="RHEA:71535"/>
        <dbReference type="ChEBI" id="CHEBI:43474"/>
        <dbReference type="ChEBI" id="CHEBI:61548"/>
    </reaction>
</comment>
<dbReference type="GO" id="GO:0035435">
    <property type="term" value="P:phosphate ion transmembrane transport"/>
    <property type="evidence" value="ECO:0007669"/>
    <property type="project" value="TreeGrafter"/>
</dbReference>
<keyword evidence="5 9" id="KW-0812">Transmembrane</keyword>
<dbReference type="PROSITE" id="PS50850">
    <property type="entry name" value="MFS"/>
    <property type="match status" value="1"/>
</dbReference>
<dbReference type="GeneTree" id="ENSGT00940000159245"/>
<evidence type="ECO:0000313" key="11">
    <source>
        <dbReference type="Ensembl" id="ENSACIP00000004702.1"/>
    </source>
</evidence>
<keyword evidence="4" id="KW-0762">Sugar transport</keyword>
<evidence type="ECO:0000256" key="9">
    <source>
        <dbReference type="SAM" id="Phobius"/>
    </source>
</evidence>
<feature type="transmembrane region" description="Helical" evidence="9">
    <location>
        <begin position="191"/>
        <end position="211"/>
    </location>
</feature>
<organism evidence="11 12">
    <name type="scientific">Amphilophus citrinellus</name>
    <name type="common">Midas cichlid</name>
    <name type="synonym">Cichlasoma citrinellum</name>
    <dbReference type="NCBI Taxonomy" id="61819"/>
    <lineage>
        <taxon>Eukaryota</taxon>
        <taxon>Metazoa</taxon>
        <taxon>Chordata</taxon>
        <taxon>Craniata</taxon>
        <taxon>Vertebrata</taxon>
        <taxon>Euteleostomi</taxon>
        <taxon>Actinopterygii</taxon>
        <taxon>Neopterygii</taxon>
        <taxon>Teleostei</taxon>
        <taxon>Neoteleostei</taxon>
        <taxon>Acanthomorphata</taxon>
        <taxon>Ovalentaria</taxon>
        <taxon>Cichlomorphae</taxon>
        <taxon>Cichliformes</taxon>
        <taxon>Cichlidae</taxon>
        <taxon>New World cichlids</taxon>
        <taxon>Cichlasomatinae</taxon>
        <taxon>Heroini</taxon>
        <taxon>Amphilophus</taxon>
    </lineage>
</organism>
<feature type="domain" description="Major facilitator superfamily (MFS) profile" evidence="10">
    <location>
        <begin position="27"/>
        <end position="505"/>
    </location>
</feature>
<feature type="transmembrane region" description="Helical" evidence="9">
    <location>
        <begin position="358"/>
        <end position="375"/>
    </location>
</feature>
<dbReference type="GO" id="GO:0061513">
    <property type="term" value="F:glucose 6-phosphate:phosphate antiporter activity"/>
    <property type="evidence" value="ECO:0007669"/>
    <property type="project" value="TreeGrafter"/>
</dbReference>
<evidence type="ECO:0000256" key="1">
    <source>
        <dbReference type="ARBA" id="ARBA00004141"/>
    </source>
</evidence>
<evidence type="ECO:0000256" key="5">
    <source>
        <dbReference type="ARBA" id="ARBA00022692"/>
    </source>
</evidence>
<dbReference type="InterPro" id="IPR036259">
    <property type="entry name" value="MFS_trans_sf"/>
</dbReference>
<feature type="transmembrane region" description="Helical" evidence="9">
    <location>
        <begin position="448"/>
        <end position="470"/>
    </location>
</feature>
<evidence type="ECO:0000256" key="7">
    <source>
        <dbReference type="ARBA" id="ARBA00023136"/>
    </source>
</evidence>
<dbReference type="OMA" id="WRIQIFA"/>
<accession>A0A3Q0R3E5</accession>
<keyword evidence="3" id="KW-0813">Transport</keyword>
<comment type="similarity">
    <text evidence="2">Belongs to the major facilitator superfamily. Organophosphate:Pi antiporter (OPA) (TC 2.A.1.4) family.</text>
</comment>
<feature type="transmembrane region" description="Helical" evidence="9">
    <location>
        <begin position="217"/>
        <end position="238"/>
    </location>
</feature>
<dbReference type="GO" id="GO:0005789">
    <property type="term" value="C:endoplasmic reticulum membrane"/>
    <property type="evidence" value="ECO:0007669"/>
    <property type="project" value="TreeGrafter"/>
</dbReference>
<reference evidence="11" key="2">
    <citation type="submission" date="2025-09" db="UniProtKB">
        <authorList>
            <consortium name="Ensembl"/>
        </authorList>
    </citation>
    <scope>IDENTIFICATION</scope>
</reference>
<proteinExistence type="inferred from homology"/>
<keyword evidence="7 9" id="KW-0472">Membrane</keyword>
<evidence type="ECO:0000256" key="8">
    <source>
        <dbReference type="ARBA" id="ARBA00034251"/>
    </source>
</evidence>
<keyword evidence="12" id="KW-1185">Reference proteome</keyword>
<dbReference type="Proteomes" id="UP000261340">
    <property type="component" value="Unplaced"/>
</dbReference>
<evidence type="ECO:0000313" key="12">
    <source>
        <dbReference type="Proteomes" id="UP000261340"/>
    </source>
</evidence>
<evidence type="ECO:0000259" key="10">
    <source>
        <dbReference type="PROSITE" id="PS50850"/>
    </source>
</evidence>
<feature type="transmembrane region" description="Helical" evidence="9">
    <location>
        <begin position="411"/>
        <end position="436"/>
    </location>
</feature>
<dbReference type="SUPFAM" id="SSF103473">
    <property type="entry name" value="MFS general substrate transporter"/>
    <property type="match status" value="1"/>
</dbReference>
<evidence type="ECO:0000256" key="2">
    <source>
        <dbReference type="ARBA" id="ARBA00009598"/>
    </source>
</evidence>
<feature type="transmembrane region" description="Helical" evidence="9">
    <location>
        <begin position="382"/>
        <end position="399"/>
    </location>
</feature>
<dbReference type="PANTHER" id="PTHR43184">
    <property type="entry name" value="MAJOR FACILITATOR SUPERFAMILY TRANSPORTER 16, ISOFORM B"/>
    <property type="match status" value="1"/>
</dbReference>
<dbReference type="Pfam" id="PF07690">
    <property type="entry name" value="MFS_1"/>
    <property type="match status" value="1"/>
</dbReference>
<dbReference type="FunFam" id="1.20.1250.20:FF:000050">
    <property type="entry name" value="glucose-6-phosphate exchanger SLC37A2 isoform X1"/>
    <property type="match status" value="1"/>
</dbReference>
<evidence type="ECO:0000256" key="4">
    <source>
        <dbReference type="ARBA" id="ARBA00022597"/>
    </source>
</evidence>
<evidence type="ECO:0000256" key="3">
    <source>
        <dbReference type="ARBA" id="ARBA00022448"/>
    </source>
</evidence>
<dbReference type="InterPro" id="IPR011701">
    <property type="entry name" value="MFS"/>
</dbReference>
<comment type="subcellular location">
    <subcellularLocation>
        <location evidence="1">Membrane</location>
        <topology evidence="1">Multi-pass membrane protein</topology>
    </subcellularLocation>
</comment>
<name>A0A3Q0R3E5_AMPCI</name>
<feature type="transmembrane region" description="Helical" evidence="9">
    <location>
        <begin position="122"/>
        <end position="146"/>
    </location>
</feature>
<dbReference type="InterPro" id="IPR020846">
    <property type="entry name" value="MFS_dom"/>
</dbReference>
<dbReference type="PANTHER" id="PTHR43184:SF11">
    <property type="entry name" value="GLUCOSE-6-PHOSPHATE EXCHANGER SLC37A1"/>
    <property type="match status" value="1"/>
</dbReference>
<dbReference type="Ensembl" id="ENSACIT00000004847.1">
    <property type="protein sequence ID" value="ENSACIP00000004702.1"/>
    <property type="gene ID" value="ENSACIG00000003635.1"/>
</dbReference>
<sequence length="506" mass="54580">MAPVPPGIRLLVSFDRDQWYRALTFTLTFLLYTSFHLSRKPISIVKSELHKNCSAASEVAVMASSSSQQPSLPSLHTEVDCSWKPFDKSNYKQLLGAMDYSFLCAYAVGMYLSGIIGERLPIRLYLTVGMLASGLFTCLFGLGYVYDIHNLSFYIFVQVANGLVQTTGWPSVVTCIGNWFGKGRRGLIMGLWNSHTSVGNILGSLIAGYWVSSNWGLSFIVPGFIIIAMGVVCFLFLIEREYSLIIVESGISPSWNGVNGHAEVYLQYKDSKNQSCDTELLLPRDSVRIPMQPVVVVKSESEPSAISFMGALRIPGVVEFSLCLLFAKLVSYTFLFWLPLYITKAAHLDAKKAGDLSTLFDVGGIVGGVLAGVISDKLGKRATTCAVMLLLAAPTLYGFSMISEFGLGPTIGMLLVCGGLVNGPYALITTAVSADLGTHKSLKGNARALSTVTAIIDGTGSVGAALGPLLAGLLSAGGWDRVFYMLMTADFLALLVRPLTSMNSQH</sequence>
<dbReference type="PIRSF" id="PIRSF002808">
    <property type="entry name" value="Hexose_phosphate_transp"/>
    <property type="match status" value="1"/>
</dbReference>
<feature type="transmembrane region" description="Helical" evidence="9">
    <location>
        <begin position="94"/>
        <end position="116"/>
    </location>
</feature>
<dbReference type="FunFam" id="1.20.1250.20:FF:000028">
    <property type="entry name" value="Sugar phosphate exchanger 3 isoform 1"/>
    <property type="match status" value="1"/>
</dbReference>
<dbReference type="InterPro" id="IPR000849">
    <property type="entry name" value="Sugar_P_transporter"/>
</dbReference>